<evidence type="ECO:0000259" key="10">
    <source>
        <dbReference type="Pfam" id="PF21082"/>
    </source>
</evidence>
<dbReference type="InterPro" id="IPR010920">
    <property type="entry name" value="LSM_dom_sf"/>
</dbReference>
<dbReference type="Pfam" id="PF00924">
    <property type="entry name" value="MS_channel_2nd"/>
    <property type="match status" value="1"/>
</dbReference>
<keyword evidence="4 8" id="KW-0812">Transmembrane</keyword>
<evidence type="ECO:0000313" key="12">
    <source>
        <dbReference type="Proteomes" id="UP000464507"/>
    </source>
</evidence>
<dbReference type="FunFam" id="2.30.30.60:FF:000001">
    <property type="entry name" value="MscS Mechanosensitive ion channel"/>
    <property type="match status" value="1"/>
</dbReference>
<dbReference type="Gene3D" id="1.10.287.1260">
    <property type="match status" value="1"/>
</dbReference>
<gene>
    <name evidence="11" type="ORF">BHD05_08715</name>
</gene>
<evidence type="ECO:0000256" key="1">
    <source>
        <dbReference type="ARBA" id="ARBA00004651"/>
    </source>
</evidence>
<accession>A0A7L5AGP7</accession>
<proteinExistence type="inferred from homology"/>
<keyword evidence="6 8" id="KW-0472">Membrane</keyword>
<keyword evidence="12" id="KW-1185">Reference proteome</keyword>
<protein>
    <submittedName>
        <fullName evidence="11">Mechanosensitive ion channel protein MscS</fullName>
    </submittedName>
</protein>
<feature type="transmembrane region" description="Helical" evidence="8">
    <location>
        <begin position="94"/>
        <end position="113"/>
    </location>
</feature>
<dbReference type="Pfam" id="PF21082">
    <property type="entry name" value="MS_channel_3rd"/>
    <property type="match status" value="1"/>
</dbReference>
<name>A0A7L5AGP7_9MICO</name>
<dbReference type="EMBL" id="CP017146">
    <property type="protein sequence ID" value="QHO69710.1"/>
    <property type="molecule type" value="Genomic_DNA"/>
</dbReference>
<evidence type="ECO:0000256" key="3">
    <source>
        <dbReference type="ARBA" id="ARBA00022475"/>
    </source>
</evidence>
<evidence type="ECO:0000256" key="4">
    <source>
        <dbReference type="ARBA" id="ARBA00022692"/>
    </source>
</evidence>
<dbReference type="GO" id="GO:0005886">
    <property type="term" value="C:plasma membrane"/>
    <property type="evidence" value="ECO:0007669"/>
    <property type="project" value="UniProtKB-SubCell"/>
</dbReference>
<evidence type="ECO:0000256" key="7">
    <source>
        <dbReference type="SAM" id="MobiDB-lite"/>
    </source>
</evidence>
<sequence>MTAPAPDQIPFDWDAFRASLSSFVVQFEWLFQILGIIIGAIVLRIALHFVIRRVVNRVVSGVKKRQNVDDTQSITASPLAAVRVVQRTRTLGSVLNNVVSVVIVIVALLLIVTAINTDIIGSFALITAALGAGLGFGAQNIVKDVLNGLFMVAEDQLGVGDVVDLGEAIGIVENVGIRVTQVRDIDGTLWFVRNGEILRVGNKSQGWARVIIDLPAPYHSDVEAVQATLLATANEMANSPQWRRKIIEKPEIWGLESISAEALVIRLVMKTRTADQWDVARELRFRLKKALDDTGVNLPALNRVVFDGQRETSQPVGDGALHGTAPVKTVPKDRSAT</sequence>
<dbReference type="SUPFAM" id="SSF50182">
    <property type="entry name" value="Sm-like ribonucleoproteins"/>
    <property type="match status" value="1"/>
</dbReference>
<dbReference type="OrthoDB" id="4638917at2"/>
<feature type="transmembrane region" description="Helical" evidence="8">
    <location>
        <begin position="29"/>
        <end position="47"/>
    </location>
</feature>
<keyword evidence="5 8" id="KW-1133">Transmembrane helix</keyword>
<evidence type="ECO:0000256" key="5">
    <source>
        <dbReference type="ARBA" id="ARBA00022989"/>
    </source>
</evidence>
<evidence type="ECO:0000256" key="8">
    <source>
        <dbReference type="SAM" id="Phobius"/>
    </source>
</evidence>
<feature type="region of interest" description="Disordered" evidence="7">
    <location>
        <begin position="312"/>
        <end position="337"/>
    </location>
</feature>
<reference evidence="11 12" key="1">
    <citation type="submission" date="2016-09" db="EMBL/GenBank/DDBJ databases">
        <title>Complete genome sequence of microbes from the polar regions.</title>
        <authorList>
            <person name="Liao L."/>
            <person name="Chen B."/>
        </authorList>
    </citation>
    <scope>NUCLEOTIDE SEQUENCE [LARGE SCALE GENOMIC DNA]</scope>
    <source>
        <strain evidence="11 12">ZS314</strain>
    </source>
</reference>
<dbReference type="InterPro" id="IPR045276">
    <property type="entry name" value="YbiO_bact"/>
</dbReference>
<dbReference type="InterPro" id="IPR006685">
    <property type="entry name" value="MscS_channel_2nd"/>
</dbReference>
<feature type="domain" description="Mechanosensitive ion channel MscS C-terminal" evidence="10">
    <location>
        <begin position="212"/>
        <end position="297"/>
    </location>
</feature>
<evidence type="ECO:0000256" key="2">
    <source>
        <dbReference type="ARBA" id="ARBA00008017"/>
    </source>
</evidence>
<dbReference type="AlphaFoldDB" id="A0A7L5AGP7"/>
<keyword evidence="3" id="KW-1003">Cell membrane</keyword>
<dbReference type="SUPFAM" id="SSF82689">
    <property type="entry name" value="Mechanosensitive channel protein MscS (YggB), C-terminal domain"/>
    <property type="match status" value="1"/>
</dbReference>
<evidence type="ECO:0000259" key="9">
    <source>
        <dbReference type="Pfam" id="PF00924"/>
    </source>
</evidence>
<organism evidence="11 12">
    <name type="scientific">Marisediminicola antarctica</name>
    <dbReference type="NCBI Taxonomy" id="674079"/>
    <lineage>
        <taxon>Bacteria</taxon>
        <taxon>Bacillati</taxon>
        <taxon>Actinomycetota</taxon>
        <taxon>Actinomycetes</taxon>
        <taxon>Micrococcales</taxon>
        <taxon>Microbacteriaceae</taxon>
        <taxon>Marisediminicola</taxon>
    </lineage>
</organism>
<dbReference type="InterPro" id="IPR011066">
    <property type="entry name" value="MscS_channel_C_sf"/>
</dbReference>
<dbReference type="InterPro" id="IPR049278">
    <property type="entry name" value="MS_channel_C"/>
</dbReference>
<comment type="similarity">
    <text evidence="2">Belongs to the MscS (TC 1.A.23) family.</text>
</comment>
<dbReference type="KEGG" id="mant:BHD05_08715"/>
<dbReference type="InterPro" id="IPR023408">
    <property type="entry name" value="MscS_beta-dom_sf"/>
</dbReference>
<comment type="subcellular location">
    <subcellularLocation>
        <location evidence="1">Cell membrane</location>
        <topology evidence="1">Multi-pass membrane protein</topology>
    </subcellularLocation>
</comment>
<dbReference type="Gene3D" id="3.30.70.100">
    <property type="match status" value="1"/>
</dbReference>
<evidence type="ECO:0000256" key="6">
    <source>
        <dbReference type="ARBA" id="ARBA00023136"/>
    </source>
</evidence>
<dbReference type="GO" id="GO:0008381">
    <property type="term" value="F:mechanosensitive monoatomic ion channel activity"/>
    <property type="evidence" value="ECO:0007669"/>
    <property type="project" value="InterPro"/>
</dbReference>
<feature type="transmembrane region" description="Helical" evidence="8">
    <location>
        <begin position="119"/>
        <end position="142"/>
    </location>
</feature>
<dbReference type="Proteomes" id="UP000464507">
    <property type="component" value="Chromosome"/>
</dbReference>
<dbReference type="PANTHER" id="PTHR30460">
    <property type="entry name" value="MODERATE CONDUCTANCE MECHANOSENSITIVE CHANNEL YBIO"/>
    <property type="match status" value="1"/>
</dbReference>
<dbReference type="RefSeq" id="WP_161886092.1">
    <property type="nucleotide sequence ID" value="NZ_CP017146.1"/>
</dbReference>
<feature type="domain" description="Mechanosensitive ion channel MscS" evidence="9">
    <location>
        <begin position="140"/>
        <end position="202"/>
    </location>
</feature>
<dbReference type="PANTHER" id="PTHR30460:SF0">
    <property type="entry name" value="MODERATE CONDUCTANCE MECHANOSENSITIVE CHANNEL YBIO"/>
    <property type="match status" value="1"/>
</dbReference>
<evidence type="ECO:0000313" key="11">
    <source>
        <dbReference type="EMBL" id="QHO69710.1"/>
    </source>
</evidence>
<dbReference type="Gene3D" id="2.30.30.60">
    <property type="match status" value="1"/>
</dbReference>